<protein>
    <submittedName>
        <fullName evidence="2">Uncharacterized protein</fullName>
    </submittedName>
</protein>
<evidence type="ECO:0000313" key="2">
    <source>
        <dbReference type="EMBL" id="CDG21508.1"/>
    </source>
</evidence>
<keyword evidence="1" id="KW-1133">Transmembrane helix</keyword>
<feature type="transmembrane region" description="Helical" evidence="1">
    <location>
        <begin position="12"/>
        <end position="29"/>
    </location>
</feature>
<dbReference type="HOGENOM" id="CLU_3159538_0_0_6"/>
<name>A0A068R2U2_9GAMM</name>
<sequence>MLLQPLGHLTKFIVAVTSLSFFAATGRYYREKQPRRQQADKDFFKLFD</sequence>
<dbReference type="Proteomes" id="UP000032735">
    <property type="component" value="Chromosome"/>
</dbReference>
<keyword evidence="1" id="KW-0812">Transmembrane</keyword>
<evidence type="ECO:0000313" key="3">
    <source>
        <dbReference type="Proteomes" id="UP000032735"/>
    </source>
</evidence>
<dbReference type="AlphaFoldDB" id="A0A068R2U2"/>
<reference evidence="2 3" key="1">
    <citation type="submission" date="2013-07" db="EMBL/GenBank/DDBJ databases">
        <authorList>
            <person name="Genoscope - CEA"/>
        </authorList>
    </citation>
    <scope>NUCLEOTIDE SEQUENCE [LARGE SCALE GENOMIC DNA]</scope>
    <source>
        <strain evidence="2 3">G6</strain>
    </source>
</reference>
<keyword evidence="3" id="KW-1185">Reference proteome</keyword>
<keyword evidence="1" id="KW-0472">Membrane</keyword>
<dbReference type="KEGG" id="xpo:XPG1_1853"/>
<gene>
    <name evidence="2" type="ORF">XPG1_1853</name>
</gene>
<evidence type="ECO:0000256" key="1">
    <source>
        <dbReference type="SAM" id="Phobius"/>
    </source>
</evidence>
<accession>A0A068R2U2</accession>
<dbReference type="EMBL" id="FO704551">
    <property type="protein sequence ID" value="CDG21508.1"/>
    <property type="molecule type" value="Genomic_DNA"/>
</dbReference>
<proteinExistence type="predicted"/>
<dbReference type="STRING" id="1354304.XPG1_1853"/>
<organism evidence="2 3">
    <name type="scientific">Xenorhabdus poinarii G6</name>
    <dbReference type="NCBI Taxonomy" id="1354304"/>
    <lineage>
        <taxon>Bacteria</taxon>
        <taxon>Pseudomonadati</taxon>
        <taxon>Pseudomonadota</taxon>
        <taxon>Gammaproteobacteria</taxon>
        <taxon>Enterobacterales</taxon>
        <taxon>Morganellaceae</taxon>
        <taxon>Xenorhabdus</taxon>
    </lineage>
</organism>